<feature type="transmembrane region" description="Helical" evidence="6">
    <location>
        <begin position="381"/>
        <end position="405"/>
    </location>
</feature>
<evidence type="ECO:0000256" key="6">
    <source>
        <dbReference type="SAM" id="Phobius"/>
    </source>
</evidence>
<dbReference type="AlphaFoldDB" id="A0A2D2B1K9"/>
<evidence type="ECO:0000313" key="9">
    <source>
        <dbReference type="Proteomes" id="UP000228945"/>
    </source>
</evidence>
<feature type="transmembrane region" description="Helical" evidence="6">
    <location>
        <begin position="417"/>
        <end position="438"/>
    </location>
</feature>
<feature type="transmembrane region" description="Helical" evidence="6">
    <location>
        <begin position="198"/>
        <end position="219"/>
    </location>
</feature>
<dbReference type="GO" id="GO:0016020">
    <property type="term" value="C:membrane"/>
    <property type="evidence" value="ECO:0007669"/>
    <property type="project" value="UniProtKB-SubCell"/>
</dbReference>
<evidence type="ECO:0000259" key="7">
    <source>
        <dbReference type="PROSITE" id="PS50850"/>
    </source>
</evidence>
<comment type="subcellular location">
    <subcellularLocation>
        <location evidence="1">Membrane</location>
        <topology evidence="1">Multi-pass membrane protein</topology>
    </subcellularLocation>
</comment>
<evidence type="ECO:0000256" key="4">
    <source>
        <dbReference type="ARBA" id="ARBA00022989"/>
    </source>
</evidence>
<dbReference type="KEGG" id="cmb:CSW64_17975"/>
<dbReference type="Pfam" id="PF07690">
    <property type="entry name" value="MFS_1"/>
    <property type="match status" value="1"/>
</dbReference>
<feature type="domain" description="Major facilitator superfamily (MFS) profile" evidence="7">
    <location>
        <begin position="30"/>
        <end position="443"/>
    </location>
</feature>
<dbReference type="GO" id="GO:0022857">
    <property type="term" value="F:transmembrane transporter activity"/>
    <property type="evidence" value="ECO:0007669"/>
    <property type="project" value="InterPro"/>
</dbReference>
<feature type="transmembrane region" description="Helical" evidence="6">
    <location>
        <begin position="288"/>
        <end position="308"/>
    </location>
</feature>
<dbReference type="InterPro" id="IPR044770">
    <property type="entry name" value="MFS_spinster-like"/>
</dbReference>
<feature type="transmembrane region" description="Helical" evidence="6">
    <location>
        <begin position="26"/>
        <end position="54"/>
    </location>
</feature>
<keyword evidence="2" id="KW-0813">Transport</keyword>
<dbReference type="InterPro" id="IPR020846">
    <property type="entry name" value="MFS_dom"/>
</dbReference>
<proteinExistence type="predicted"/>
<keyword evidence="9" id="KW-1185">Reference proteome</keyword>
<keyword evidence="5 6" id="KW-0472">Membrane</keyword>
<feature type="transmembrane region" description="Helical" evidence="6">
    <location>
        <begin position="97"/>
        <end position="124"/>
    </location>
</feature>
<evidence type="ECO:0000256" key="1">
    <source>
        <dbReference type="ARBA" id="ARBA00004141"/>
    </source>
</evidence>
<sequence>MSAQPVEPLAPAPQVPGEPPWPKPAYAWYVVGVLMFAYTLSFIDRMILSLLVAPIKEALQISDTQISLLVGMAFAIFYTLLGLPLGWLADRSNRRNIIAAGIALWSAMTAACGLAGGYATLFLARMGVGVGEATLSPSAFSMLSDYFPRHRLARAIAVYSIGVPLGSGIALILGAFIIKAVLASPPVHLPILGEVDAWRMIFFWVAAPGLLGTLLMFTVKEPFRRGQTKQASALPGKDLVIFLRRHGGAVWCHIFGMSLITIVMYGLLAWTPSFLVRSYGMDISNAGLWFGAITGLCGAGGILLGGWVADRMFAKGRRDAHLRTMRLSILLGGPLVVLMPFMPTAGLAIAVLVPAMLLMTMHGIAAGALQLIAPNELRAQISAVFVFVVNLIGLGLGPTAMALATDFVFRDDAALRWSIALVAAISLSLGALVLTLGLKPFARSVEAAENGFK</sequence>
<dbReference type="CDD" id="cd17328">
    <property type="entry name" value="MFS_spinster_like"/>
    <property type="match status" value="1"/>
</dbReference>
<accession>A0A2D2B1K9</accession>
<protein>
    <submittedName>
        <fullName evidence="8">MFS transporter</fullName>
    </submittedName>
</protein>
<dbReference type="Gene3D" id="1.20.1250.20">
    <property type="entry name" value="MFS general substrate transporter like domains"/>
    <property type="match status" value="2"/>
</dbReference>
<dbReference type="InterPro" id="IPR011701">
    <property type="entry name" value="MFS"/>
</dbReference>
<feature type="transmembrane region" description="Helical" evidence="6">
    <location>
        <begin position="248"/>
        <end position="268"/>
    </location>
</feature>
<organism evidence="8 9">
    <name type="scientific">Caulobacter mirabilis</name>
    <dbReference type="NCBI Taxonomy" id="69666"/>
    <lineage>
        <taxon>Bacteria</taxon>
        <taxon>Pseudomonadati</taxon>
        <taxon>Pseudomonadota</taxon>
        <taxon>Alphaproteobacteria</taxon>
        <taxon>Caulobacterales</taxon>
        <taxon>Caulobacteraceae</taxon>
        <taxon>Caulobacter</taxon>
    </lineage>
</organism>
<dbReference type="PROSITE" id="PS50850">
    <property type="entry name" value="MFS"/>
    <property type="match status" value="1"/>
</dbReference>
<name>A0A2D2B1K9_9CAUL</name>
<evidence type="ECO:0000256" key="5">
    <source>
        <dbReference type="ARBA" id="ARBA00023136"/>
    </source>
</evidence>
<feature type="transmembrane region" description="Helical" evidence="6">
    <location>
        <begin position="320"/>
        <end position="341"/>
    </location>
</feature>
<dbReference type="OrthoDB" id="7400989at2"/>
<feature type="transmembrane region" description="Helical" evidence="6">
    <location>
        <begin position="66"/>
        <end position="85"/>
    </location>
</feature>
<feature type="transmembrane region" description="Helical" evidence="6">
    <location>
        <begin position="347"/>
        <end position="369"/>
    </location>
</feature>
<reference evidence="8 9" key="1">
    <citation type="submission" date="2017-10" db="EMBL/GenBank/DDBJ databases">
        <title>Genome sequence of Caulobacter mirabilis FWC38.</title>
        <authorList>
            <person name="Fiebig A."/>
            <person name="Crosson S."/>
        </authorList>
    </citation>
    <scope>NUCLEOTIDE SEQUENCE [LARGE SCALE GENOMIC DNA]</scope>
    <source>
        <strain evidence="8 9">FWC 38</strain>
    </source>
</reference>
<dbReference type="Proteomes" id="UP000228945">
    <property type="component" value="Chromosome"/>
</dbReference>
<keyword evidence="3 6" id="KW-0812">Transmembrane</keyword>
<evidence type="ECO:0000313" key="8">
    <source>
        <dbReference type="EMBL" id="ATQ44140.1"/>
    </source>
</evidence>
<dbReference type="InterPro" id="IPR036259">
    <property type="entry name" value="MFS_trans_sf"/>
</dbReference>
<gene>
    <name evidence="8" type="ORF">CSW64_17975</name>
</gene>
<evidence type="ECO:0000256" key="2">
    <source>
        <dbReference type="ARBA" id="ARBA00022448"/>
    </source>
</evidence>
<keyword evidence="4 6" id="KW-1133">Transmembrane helix</keyword>
<dbReference type="RefSeq" id="WP_099623388.1">
    <property type="nucleotide sequence ID" value="NZ_CP024201.1"/>
</dbReference>
<dbReference type="PANTHER" id="PTHR23505:SF79">
    <property type="entry name" value="PROTEIN SPINSTER"/>
    <property type="match status" value="1"/>
</dbReference>
<evidence type="ECO:0000256" key="3">
    <source>
        <dbReference type="ARBA" id="ARBA00022692"/>
    </source>
</evidence>
<dbReference type="SUPFAM" id="SSF103473">
    <property type="entry name" value="MFS general substrate transporter"/>
    <property type="match status" value="1"/>
</dbReference>
<dbReference type="EMBL" id="CP024201">
    <property type="protein sequence ID" value="ATQ44140.1"/>
    <property type="molecule type" value="Genomic_DNA"/>
</dbReference>
<feature type="transmembrane region" description="Helical" evidence="6">
    <location>
        <begin position="156"/>
        <end position="178"/>
    </location>
</feature>
<dbReference type="PANTHER" id="PTHR23505">
    <property type="entry name" value="SPINSTER"/>
    <property type="match status" value="1"/>
</dbReference>